<organism evidence="3 4">
    <name type="scientific">Stutzerimonas zhaodongensis</name>
    <dbReference type="NCBI Taxonomy" id="1176257"/>
    <lineage>
        <taxon>Bacteria</taxon>
        <taxon>Pseudomonadati</taxon>
        <taxon>Pseudomonadota</taxon>
        <taxon>Gammaproteobacteria</taxon>
        <taxon>Pseudomonadales</taxon>
        <taxon>Pseudomonadaceae</taxon>
        <taxon>Stutzerimonas</taxon>
    </lineage>
</organism>
<sequence length="529" mass="58348">MGWFATCFGWTGMPSGNHQEPCPDVASGQMKGIEDYARQLAKLILMCRRPRQLLHRVGVSFVRRWQLMLGYFASFRDERLKTVPGNLVAWATVSRMFVIFVALIIPAWLLEVVDPFGLSGAVERHSQQIVQKIAAPFYPTTAQSRIAVVLIDEGALAVRGESWPPRYLYYEEVVRRIAKQRPSAIFLDVLVEDRRSYDSSLPLAQKALEETLKETGVPLYLAVLDGGERNLFAKVPGTHLAMAGWSGHGADYPLLVDGPHRFGAMPSVSDNRCGADSLPTAAFALYRQLCERGENKSCGEALAQGDTGTFCAPMVVQWGYNVAPQVRARDLLAASQCAPSEVSPGTRLFDSARILWSSLLASFDKESEAQGRQTCPYTLTVREEDLSSARVRGLLKDRVVLVGTSLAGIHDLVASPVHGQLPGVYLHAMALDNLLTWDDHYFARAEGTPTLLVLGLLLAWVSAALIRANPARLDFLLHAFAAVLVLGVSAFFYLVLHRPPLDWLGLLLIFELARRILEASANRRQPSVN</sequence>
<dbReference type="SMART" id="SM01080">
    <property type="entry name" value="CHASE2"/>
    <property type="match status" value="1"/>
</dbReference>
<keyword evidence="1" id="KW-1133">Transmembrane helix</keyword>
<gene>
    <name evidence="3" type="ORF">DQ403_00950</name>
</gene>
<name>A0A365Q039_9GAMM</name>
<feature type="transmembrane region" description="Helical" evidence="1">
    <location>
        <begin position="87"/>
        <end position="109"/>
    </location>
</feature>
<keyword evidence="1" id="KW-0472">Membrane</keyword>
<protein>
    <recommendedName>
        <fullName evidence="2">CHASE2 domain-containing protein</fullName>
    </recommendedName>
</protein>
<evidence type="ECO:0000313" key="4">
    <source>
        <dbReference type="Proteomes" id="UP000252554"/>
    </source>
</evidence>
<feature type="transmembrane region" description="Helical" evidence="1">
    <location>
        <begin position="450"/>
        <end position="468"/>
    </location>
</feature>
<accession>A0A365Q039</accession>
<dbReference type="InterPro" id="IPR007890">
    <property type="entry name" value="CHASE2"/>
</dbReference>
<dbReference type="Pfam" id="PF05226">
    <property type="entry name" value="CHASE2"/>
    <property type="match status" value="1"/>
</dbReference>
<proteinExistence type="predicted"/>
<feature type="transmembrane region" description="Helical" evidence="1">
    <location>
        <begin position="475"/>
        <end position="495"/>
    </location>
</feature>
<dbReference type="EMBL" id="QNTV01000001">
    <property type="protein sequence ID" value="RBA62199.1"/>
    <property type="molecule type" value="Genomic_DNA"/>
</dbReference>
<dbReference type="AlphaFoldDB" id="A0A365Q039"/>
<evidence type="ECO:0000256" key="1">
    <source>
        <dbReference type="SAM" id="Phobius"/>
    </source>
</evidence>
<comment type="caution">
    <text evidence="3">The sequence shown here is derived from an EMBL/GenBank/DDBJ whole genome shotgun (WGS) entry which is preliminary data.</text>
</comment>
<evidence type="ECO:0000313" key="3">
    <source>
        <dbReference type="EMBL" id="RBA62199.1"/>
    </source>
</evidence>
<reference evidence="3 4" key="1">
    <citation type="submission" date="2018-06" db="EMBL/GenBank/DDBJ databases">
        <title>Whole genome sequencing of four bacterial strains from South Shetland trench revealing bio-synthetic gene clusters.</title>
        <authorList>
            <person name="Abdel-Mageed W.M."/>
            <person name="Lehri B."/>
            <person name="Jarmusch S.A."/>
            <person name="Miranda K."/>
            <person name="Goodfellow M."/>
            <person name="Jaspars M."/>
            <person name="Karlyshev A.V."/>
        </authorList>
    </citation>
    <scope>NUCLEOTIDE SEQUENCE [LARGE SCALE GENOMIC DNA]</scope>
    <source>
        <strain evidence="3 4">SST2</strain>
    </source>
</reference>
<dbReference type="Proteomes" id="UP000252554">
    <property type="component" value="Unassembled WGS sequence"/>
</dbReference>
<keyword evidence="1" id="KW-0812">Transmembrane</keyword>
<evidence type="ECO:0000259" key="2">
    <source>
        <dbReference type="SMART" id="SM01080"/>
    </source>
</evidence>
<feature type="domain" description="CHASE2" evidence="2">
    <location>
        <begin position="119"/>
        <end position="465"/>
    </location>
</feature>